<name>A0A3N0GVA1_9ACTN</name>
<gene>
    <name evidence="2" type="ORF">EFL26_05375</name>
</gene>
<keyword evidence="1" id="KW-0812">Transmembrane</keyword>
<organism evidence="2 3">
    <name type="scientific">Nocardioides pocheonensis</name>
    <dbReference type="NCBI Taxonomy" id="661485"/>
    <lineage>
        <taxon>Bacteria</taxon>
        <taxon>Bacillati</taxon>
        <taxon>Actinomycetota</taxon>
        <taxon>Actinomycetes</taxon>
        <taxon>Propionibacteriales</taxon>
        <taxon>Nocardioidaceae</taxon>
        <taxon>Nocardioides</taxon>
    </lineage>
</organism>
<accession>A0A3N0GVA1</accession>
<dbReference type="Proteomes" id="UP000279994">
    <property type="component" value="Unassembled WGS sequence"/>
</dbReference>
<keyword evidence="1" id="KW-1133">Transmembrane helix</keyword>
<reference evidence="2 3" key="1">
    <citation type="submission" date="2018-11" db="EMBL/GenBank/DDBJ databases">
        <authorList>
            <person name="Li F."/>
        </authorList>
    </citation>
    <scope>NUCLEOTIDE SEQUENCE [LARGE SCALE GENOMIC DNA]</scope>
    <source>
        <strain evidence="2 3">Gsoil 818</strain>
    </source>
</reference>
<feature type="transmembrane region" description="Helical" evidence="1">
    <location>
        <begin position="75"/>
        <end position="94"/>
    </location>
</feature>
<sequence>MKRQQRVLLGIVCGVIVMVISFLHLAEDLSAGRMSWGQLALFVLAAASVVFLVVRRSRPEPRVDESNWVRLKVGAVLLQVFGCLLDLVLIAFGLAEALGPHHYGWLLLLPVGLWGLRRQLPGIGRVWRADLADLPRRG</sequence>
<keyword evidence="1" id="KW-0472">Membrane</keyword>
<proteinExistence type="predicted"/>
<feature type="transmembrane region" description="Helical" evidence="1">
    <location>
        <begin position="7"/>
        <end position="24"/>
    </location>
</feature>
<keyword evidence="3" id="KW-1185">Reference proteome</keyword>
<feature type="transmembrane region" description="Helical" evidence="1">
    <location>
        <begin position="36"/>
        <end position="54"/>
    </location>
</feature>
<protein>
    <submittedName>
        <fullName evidence="2">Uncharacterized protein</fullName>
    </submittedName>
</protein>
<evidence type="ECO:0000256" key="1">
    <source>
        <dbReference type="SAM" id="Phobius"/>
    </source>
</evidence>
<dbReference type="EMBL" id="RJSF01000009">
    <property type="protein sequence ID" value="RNM16377.1"/>
    <property type="molecule type" value="Genomic_DNA"/>
</dbReference>
<dbReference type="AlphaFoldDB" id="A0A3N0GVA1"/>
<evidence type="ECO:0000313" key="2">
    <source>
        <dbReference type="EMBL" id="RNM16377.1"/>
    </source>
</evidence>
<dbReference type="RefSeq" id="WP_123221873.1">
    <property type="nucleotide sequence ID" value="NZ_RJSF01000009.1"/>
</dbReference>
<evidence type="ECO:0000313" key="3">
    <source>
        <dbReference type="Proteomes" id="UP000279994"/>
    </source>
</evidence>
<comment type="caution">
    <text evidence="2">The sequence shown here is derived from an EMBL/GenBank/DDBJ whole genome shotgun (WGS) entry which is preliminary data.</text>
</comment>